<keyword evidence="14" id="KW-0133">Cell shape</keyword>
<evidence type="ECO:0000256" key="5">
    <source>
        <dbReference type="ARBA" id="ARBA00022475"/>
    </source>
</evidence>
<evidence type="ECO:0000256" key="10">
    <source>
        <dbReference type="ARBA" id="ARBA00023251"/>
    </source>
</evidence>
<keyword evidence="10 14" id="KW-0046">Antibiotic resistance</keyword>
<evidence type="ECO:0000256" key="9">
    <source>
        <dbReference type="ARBA" id="ARBA00023136"/>
    </source>
</evidence>
<name>A0A395JEH3_9GAMM</name>
<keyword evidence="16" id="KW-1185">Reference proteome</keyword>
<dbReference type="EMBL" id="QNRT01000010">
    <property type="protein sequence ID" value="RBP47077.1"/>
    <property type="molecule type" value="Genomic_DNA"/>
</dbReference>
<evidence type="ECO:0000256" key="8">
    <source>
        <dbReference type="ARBA" id="ARBA00022989"/>
    </source>
</evidence>
<keyword evidence="14" id="KW-0961">Cell wall biogenesis/degradation</keyword>
<dbReference type="GO" id="GO:0046677">
    <property type="term" value="P:response to antibiotic"/>
    <property type="evidence" value="ECO:0007669"/>
    <property type="project" value="UniProtKB-UniRule"/>
</dbReference>
<reference evidence="15 16" key="1">
    <citation type="submission" date="2018-06" db="EMBL/GenBank/DDBJ databases">
        <title>Genomic Encyclopedia of Type Strains, Phase IV (KMG-IV): sequencing the most valuable type-strain genomes for metagenomic binning, comparative biology and taxonomic classification.</title>
        <authorList>
            <person name="Goeker M."/>
        </authorList>
    </citation>
    <scope>NUCLEOTIDE SEQUENCE [LARGE SCALE GENOMIC DNA]</scope>
    <source>
        <strain evidence="15 16">DSM 24032</strain>
    </source>
</reference>
<evidence type="ECO:0000313" key="16">
    <source>
        <dbReference type="Proteomes" id="UP000253083"/>
    </source>
</evidence>
<dbReference type="Proteomes" id="UP000253083">
    <property type="component" value="Unassembled WGS sequence"/>
</dbReference>
<dbReference type="GO" id="GO:0050380">
    <property type="term" value="F:undecaprenyl-diphosphatase activity"/>
    <property type="evidence" value="ECO:0007669"/>
    <property type="project" value="UniProtKB-UniRule"/>
</dbReference>
<feature type="transmembrane region" description="Helical" evidence="14">
    <location>
        <begin position="185"/>
        <end position="203"/>
    </location>
</feature>
<dbReference type="PANTHER" id="PTHR30622">
    <property type="entry name" value="UNDECAPRENYL-DIPHOSPHATASE"/>
    <property type="match status" value="1"/>
</dbReference>
<proteinExistence type="inferred from homology"/>
<dbReference type="RefSeq" id="WP_113955960.1">
    <property type="nucleotide sequence ID" value="NZ_QNRT01000010.1"/>
</dbReference>
<dbReference type="InterPro" id="IPR003824">
    <property type="entry name" value="UppP"/>
</dbReference>
<comment type="subcellular location">
    <subcellularLocation>
        <location evidence="1 14">Cell membrane</location>
        <topology evidence="1 14">Multi-pass membrane protein</topology>
    </subcellularLocation>
</comment>
<evidence type="ECO:0000256" key="12">
    <source>
        <dbReference type="ARBA" id="ARBA00032932"/>
    </source>
</evidence>
<sequence>MDLYQAVVLAIIQGLTEFLPISSSAHLILVPELLGWQDQGLAFDVAVHVGTLIAVVAFLLPEITRIVPAWFAGWVNRQWSNDGQLGWLVILATIPVGIVGLLAGDWIEINLRSAMVIAASTLLFGLLLGWADRGGDKNHKPMTKLGWKDTLIVGSAQALALIPGTSRSGITMTALLALGYTRTAAARFSFLMAVPAIALPGLLKSAELAQSQATTNWTMLAVGVLVSAIVAFLCMQLFMRFVERVGMLPFVLYRIFLSLVIVGFML</sequence>
<dbReference type="AlphaFoldDB" id="A0A395JEH3"/>
<comment type="catalytic activity">
    <reaction evidence="13 14">
        <text>di-trans,octa-cis-undecaprenyl diphosphate + H2O = di-trans,octa-cis-undecaprenyl phosphate + phosphate + H(+)</text>
        <dbReference type="Rhea" id="RHEA:28094"/>
        <dbReference type="ChEBI" id="CHEBI:15377"/>
        <dbReference type="ChEBI" id="CHEBI:15378"/>
        <dbReference type="ChEBI" id="CHEBI:43474"/>
        <dbReference type="ChEBI" id="CHEBI:58405"/>
        <dbReference type="ChEBI" id="CHEBI:60392"/>
        <dbReference type="EC" id="3.6.1.27"/>
    </reaction>
</comment>
<evidence type="ECO:0000256" key="6">
    <source>
        <dbReference type="ARBA" id="ARBA00022692"/>
    </source>
</evidence>
<evidence type="ECO:0000256" key="7">
    <source>
        <dbReference type="ARBA" id="ARBA00022801"/>
    </source>
</evidence>
<dbReference type="HAMAP" id="MF_01006">
    <property type="entry name" value="Undec_diphosphatase"/>
    <property type="match status" value="1"/>
</dbReference>
<comment type="function">
    <text evidence="14">Catalyzes the dephosphorylation of undecaprenyl diphosphate (UPP). Confers resistance to bacitracin.</text>
</comment>
<keyword evidence="14" id="KW-0573">Peptidoglycan synthesis</keyword>
<keyword evidence="7 14" id="KW-0378">Hydrolase</keyword>
<evidence type="ECO:0000256" key="3">
    <source>
        <dbReference type="ARBA" id="ARBA00012374"/>
    </source>
</evidence>
<comment type="miscellaneous">
    <text evidence="14">Bacitracin is thought to be involved in the inhibition of peptidoglycan synthesis by sequestering undecaprenyl diphosphate, thereby reducing the pool of lipid carrier available.</text>
</comment>
<gene>
    <name evidence="14" type="primary">uppP</name>
    <name evidence="15" type="ORF">DFR28_11040</name>
</gene>
<dbReference type="GO" id="GO:0071555">
    <property type="term" value="P:cell wall organization"/>
    <property type="evidence" value="ECO:0007669"/>
    <property type="project" value="UniProtKB-KW"/>
</dbReference>
<evidence type="ECO:0000256" key="14">
    <source>
        <dbReference type="HAMAP-Rule" id="MF_01006"/>
    </source>
</evidence>
<feature type="transmembrane region" description="Helical" evidence="14">
    <location>
        <begin position="114"/>
        <end position="131"/>
    </location>
</feature>
<protein>
    <recommendedName>
        <fullName evidence="4 14">Undecaprenyl-diphosphatase</fullName>
        <ecNumber evidence="3 14">3.6.1.27</ecNumber>
    </recommendedName>
    <alternativeName>
        <fullName evidence="12 14">Bacitracin resistance protein</fullName>
    </alternativeName>
    <alternativeName>
        <fullName evidence="11 14">Undecaprenyl pyrophosphate phosphatase</fullName>
    </alternativeName>
</protein>
<evidence type="ECO:0000256" key="11">
    <source>
        <dbReference type="ARBA" id="ARBA00032707"/>
    </source>
</evidence>
<dbReference type="NCBIfam" id="TIGR00753">
    <property type="entry name" value="undec_PP_bacA"/>
    <property type="match status" value="1"/>
</dbReference>
<feature type="transmembrane region" description="Helical" evidence="14">
    <location>
        <begin position="41"/>
        <end position="60"/>
    </location>
</feature>
<organism evidence="15 16">
    <name type="scientific">Arenicella xantha</name>
    <dbReference type="NCBI Taxonomy" id="644221"/>
    <lineage>
        <taxon>Bacteria</taxon>
        <taxon>Pseudomonadati</taxon>
        <taxon>Pseudomonadota</taxon>
        <taxon>Gammaproteobacteria</taxon>
        <taxon>Arenicellales</taxon>
        <taxon>Arenicellaceae</taxon>
        <taxon>Arenicella</taxon>
    </lineage>
</organism>
<dbReference type="OrthoDB" id="9808289at2"/>
<dbReference type="InParanoid" id="A0A395JEH3"/>
<dbReference type="NCBIfam" id="NF001393">
    <property type="entry name" value="PRK00281.2-4"/>
    <property type="match status" value="1"/>
</dbReference>
<dbReference type="GO" id="GO:0008360">
    <property type="term" value="P:regulation of cell shape"/>
    <property type="evidence" value="ECO:0007669"/>
    <property type="project" value="UniProtKB-KW"/>
</dbReference>
<dbReference type="GO" id="GO:0005886">
    <property type="term" value="C:plasma membrane"/>
    <property type="evidence" value="ECO:0007669"/>
    <property type="project" value="UniProtKB-SubCell"/>
</dbReference>
<keyword evidence="8 14" id="KW-1133">Transmembrane helix</keyword>
<keyword evidence="9 14" id="KW-0472">Membrane</keyword>
<dbReference type="FunCoup" id="A0A395JEH3">
    <property type="interactions" value="315"/>
</dbReference>
<comment type="caution">
    <text evidence="15">The sequence shown here is derived from an EMBL/GenBank/DDBJ whole genome shotgun (WGS) entry which is preliminary data.</text>
</comment>
<feature type="transmembrane region" description="Helical" evidence="14">
    <location>
        <begin position="85"/>
        <end position="107"/>
    </location>
</feature>
<keyword evidence="6 14" id="KW-0812">Transmembrane</keyword>
<comment type="similarity">
    <text evidence="2 14">Belongs to the UppP family.</text>
</comment>
<feature type="transmembrane region" description="Helical" evidence="14">
    <location>
        <begin position="6"/>
        <end position="29"/>
    </location>
</feature>
<dbReference type="EC" id="3.6.1.27" evidence="3 14"/>
<keyword evidence="5 14" id="KW-1003">Cell membrane</keyword>
<feature type="transmembrane region" description="Helical" evidence="14">
    <location>
        <begin position="215"/>
        <end position="238"/>
    </location>
</feature>
<evidence type="ECO:0000256" key="2">
    <source>
        <dbReference type="ARBA" id="ARBA00010621"/>
    </source>
</evidence>
<evidence type="ECO:0000256" key="1">
    <source>
        <dbReference type="ARBA" id="ARBA00004651"/>
    </source>
</evidence>
<dbReference type="Pfam" id="PF02673">
    <property type="entry name" value="BacA"/>
    <property type="match status" value="1"/>
</dbReference>
<dbReference type="GO" id="GO:0009252">
    <property type="term" value="P:peptidoglycan biosynthetic process"/>
    <property type="evidence" value="ECO:0007669"/>
    <property type="project" value="UniProtKB-KW"/>
</dbReference>
<feature type="transmembrane region" description="Helical" evidence="14">
    <location>
        <begin position="245"/>
        <end position="265"/>
    </location>
</feature>
<evidence type="ECO:0000256" key="13">
    <source>
        <dbReference type="ARBA" id="ARBA00047594"/>
    </source>
</evidence>
<evidence type="ECO:0000256" key="4">
    <source>
        <dbReference type="ARBA" id="ARBA00021581"/>
    </source>
</evidence>
<evidence type="ECO:0000313" key="15">
    <source>
        <dbReference type="EMBL" id="RBP47077.1"/>
    </source>
</evidence>
<dbReference type="PANTHER" id="PTHR30622:SF4">
    <property type="entry name" value="UNDECAPRENYL-DIPHOSPHATASE"/>
    <property type="match status" value="1"/>
</dbReference>
<accession>A0A395JEH3</accession>